<dbReference type="CDD" id="cd00060">
    <property type="entry name" value="FHA"/>
    <property type="match status" value="1"/>
</dbReference>
<evidence type="ECO:0000259" key="1">
    <source>
        <dbReference type="PROSITE" id="PS50006"/>
    </source>
</evidence>
<evidence type="ECO:0000313" key="3">
    <source>
        <dbReference type="Proteomes" id="UP001528823"/>
    </source>
</evidence>
<comment type="caution">
    <text evidence="2">The sequence shown here is derived from an EMBL/GenBank/DDBJ whole genome shotgun (WGS) entry which is preliminary data.</text>
</comment>
<dbReference type="EMBL" id="JAPMOU010000002">
    <property type="protein sequence ID" value="MDE1460830.1"/>
    <property type="molecule type" value="Genomic_DNA"/>
</dbReference>
<dbReference type="InterPro" id="IPR000253">
    <property type="entry name" value="FHA_dom"/>
</dbReference>
<dbReference type="InterPro" id="IPR050923">
    <property type="entry name" value="Cell_Proc_Reg/RNA_Proc"/>
</dbReference>
<reference evidence="2 3" key="1">
    <citation type="submission" date="2022-11" db="EMBL/GenBank/DDBJ databases">
        <title>Spartinivicinus poritis sp. nov., isolated from scleractinian coral Porites lutea.</title>
        <authorList>
            <person name="Zhang G."/>
            <person name="Cai L."/>
            <person name="Wei Q."/>
        </authorList>
    </citation>
    <scope>NUCLEOTIDE SEQUENCE [LARGE SCALE GENOMIC DNA]</scope>
    <source>
        <strain evidence="2 3">A2-2</strain>
    </source>
</reference>
<proteinExistence type="predicted"/>
<dbReference type="InterPro" id="IPR008984">
    <property type="entry name" value="SMAD_FHA_dom_sf"/>
</dbReference>
<dbReference type="SMART" id="SM00240">
    <property type="entry name" value="FHA"/>
    <property type="match status" value="1"/>
</dbReference>
<dbReference type="PROSITE" id="PS50006">
    <property type="entry name" value="FHA_DOMAIN"/>
    <property type="match status" value="1"/>
</dbReference>
<evidence type="ECO:0000313" key="2">
    <source>
        <dbReference type="EMBL" id="MDE1460830.1"/>
    </source>
</evidence>
<organism evidence="2 3">
    <name type="scientific">Spartinivicinus poritis</name>
    <dbReference type="NCBI Taxonomy" id="2994640"/>
    <lineage>
        <taxon>Bacteria</taxon>
        <taxon>Pseudomonadati</taxon>
        <taxon>Pseudomonadota</taxon>
        <taxon>Gammaproteobacteria</taxon>
        <taxon>Oceanospirillales</taxon>
        <taxon>Zooshikellaceae</taxon>
        <taxon>Spartinivicinus</taxon>
    </lineage>
</organism>
<accession>A0ABT5U3P3</accession>
<name>A0ABT5U3P3_9GAMM</name>
<gene>
    <name evidence="2" type="ORF">ORQ98_02495</name>
</gene>
<dbReference type="RefSeq" id="WP_274687200.1">
    <property type="nucleotide sequence ID" value="NZ_JAPMOU010000002.1"/>
</dbReference>
<dbReference type="Gene3D" id="2.60.200.20">
    <property type="match status" value="1"/>
</dbReference>
<protein>
    <submittedName>
        <fullName evidence="2">FHA domain-containing protein</fullName>
    </submittedName>
</protein>
<feature type="domain" description="FHA" evidence="1">
    <location>
        <begin position="19"/>
        <end position="68"/>
    </location>
</feature>
<sequence length="317" mass="35853">MARILDQHSGKIVNLQSQHIFGRHPTSTHTVLPNPDASRIHAVITWDGEFWWLQDSSSNGTIINNTQMQPGGKVCLKTSDQIVFGKNTTHQWQLLDTVSPQSMLKAISPGLLDVILEDIVALPSEQNPDVVIYMTAQGAWVCESQSGTTLLKSGDRVGVVDKVWQFIEAALCVQTQMVVENQPTSPRFYFNVSQNEEHVFLKIQLAHEEIDLGQRTHHYLLLLLARKRQEDKAAGLQTKEQGWIDKELLSDMLKLSENHINIQIYRFRKQLLSAISSKPTSFPQVIERRRREIRFGYEDIDIQGGTMASTDNLTVVG</sequence>
<dbReference type="PANTHER" id="PTHR23308">
    <property type="entry name" value="NUCLEAR INHIBITOR OF PROTEIN PHOSPHATASE-1"/>
    <property type="match status" value="1"/>
</dbReference>
<dbReference type="SUPFAM" id="SSF49879">
    <property type="entry name" value="SMAD/FHA domain"/>
    <property type="match status" value="1"/>
</dbReference>
<dbReference type="Proteomes" id="UP001528823">
    <property type="component" value="Unassembled WGS sequence"/>
</dbReference>
<keyword evidence="3" id="KW-1185">Reference proteome</keyword>
<dbReference type="Pfam" id="PF00498">
    <property type="entry name" value="FHA"/>
    <property type="match status" value="1"/>
</dbReference>